<evidence type="ECO:0000313" key="3">
    <source>
        <dbReference type="EMBL" id="MBM2620814.1"/>
    </source>
</evidence>
<reference evidence="3 4" key="1">
    <citation type="submission" date="2021-01" db="EMBL/GenBank/DDBJ databases">
        <title>Actinoplanes sp. nov. LDG1-06 isolated from lichen.</title>
        <authorList>
            <person name="Saeng-In P."/>
            <person name="Phongsopitanun W."/>
            <person name="Kanchanasin P."/>
            <person name="Yuki M."/>
            <person name="Kudo T."/>
            <person name="Ohkuma M."/>
            <person name="Tanasupawat S."/>
        </authorList>
    </citation>
    <scope>NUCLEOTIDE SEQUENCE [LARGE SCALE GENOMIC DNA]</scope>
    <source>
        <strain evidence="3 4">LDG1-06</strain>
    </source>
</reference>
<sequence>MSEATYDSLEAEAYEGEAYEGEAFEGEAYEGEGEAYEAYEEASRSRADRERQRRIMVARQRQLRQRRGPVVRPVPRPRRTSAGAPAPRPAPATLNAVRAVDLDAKVAQDSLQRQLQQANQRASRSMYSALATGAVGQALDTYQDNLKDHPFVRAAIRWAPLAVLPPDKSRKGIEAVALHPAFISGALIGGIFLIGKLTNPDKTVRSIELTVPTLLDVDEKGTLLAKALDRDGRTLTDVTIAWKSSNPSILAFDGDTASFTALAAGLVTVTASSGDVQESASIRVESAAAIRSIAVFAPTALTVGDGGTVVATAADRDGRLVPGVNVSWSSSDNKIVTVTPNGTLQAVGRGVAVVSAVAAGVQGSVAIRVAPATTQTPNGPGEQPSASSEPYSPPSAPTLTATATGEQNDS</sequence>
<feature type="domain" description="BIG2" evidence="2">
    <location>
        <begin position="203"/>
        <end position="283"/>
    </location>
</feature>
<dbReference type="RefSeq" id="WP_203380793.1">
    <property type="nucleotide sequence ID" value="NZ_JAENHP010000016.1"/>
</dbReference>
<organism evidence="3 4">
    <name type="scientific">Paractinoplanes ovalisporus</name>
    <dbReference type="NCBI Taxonomy" id="2810368"/>
    <lineage>
        <taxon>Bacteria</taxon>
        <taxon>Bacillati</taxon>
        <taxon>Actinomycetota</taxon>
        <taxon>Actinomycetes</taxon>
        <taxon>Micromonosporales</taxon>
        <taxon>Micromonosporaceae</taxon>
        <taxon>Paractinoplanes</taxon>
    </lineage>
</organism>
<dbReference type="SMART" id="SM00635">
    <property type="entry name" value="BID_2"/>
    <property type="match status" value="2"/>
</dbReference>
<protein>
    <recommendedName>
        <fullName evidence="2">BIG2 domain-containing protein</fullName>
    </recommendedName>
</protein>
<feature type="compositionally biased region" description="Basic residues" evidence="1">
    <location>
        <begin position="54"/>
        <end position="79"/>
    </location>
</feature>
<feature type="domain" description="BIG2" evidence="2">
    <location>
        <begin position="289"/>
        <end position="368"/>
    </location>
</feature>
<dbReference type="Gene3D" id="2.60.40.1080">
    <property type="match status" value="2"/>
</dbReference>
<feature type="region of interest" description="Disordered" evidence="1">
    <location>
        <begin position="371"/>
        <end position="410"/>
    </location>
</feature>
<accession>A0ABS2ALU5</accession>
<feature type="compositionally biased region" description="Acidic residues" evidence="1">
    <location>
        <begin position="9"/>
        <end position="40"/>
    </location>
</feature>
<proteinExistence type="predicted"/>
<feature type="region of interest" description="Disordered" evidence="1">
    <location>
        <begin position="1"/>
        <end position="91"/>
    </location>
</feature>
<gene>
    <name evidence="3" type="ORF">JIG36_35475</name>
</gene>
<evidence type="ECO:0000259" key="2">
    <source>
        <dbReference type="SMART" id="SM00635"/>
    </source>
</evidence>
<dbReference type="SUPFAM" id="SSF49373">
    <property type="entry name" value="Invasin/intimin cell-adhesion fragments"/>
    <property type="match status" value="2"/>
</dbReference>
<name>A0ABS2ALU5_9ACTN</name>
<evidence type="ECO:0000313" key="4">
    <source>
        <dbReference type="Proteomes" id="UP000632138"/>
    </source>
</evidence>
<dbReference type="Proteomes" id="UP000632138">
    <property type="component" value="Unassembled WGS sequence"/>
</dbReference>
<evidence type="ECO:0000256" key="1">
    <source>
        <dbReference type="SAM" id="MobiDB-lite"/>
    </source>
</evidence>
<dbReference type="EMBL" id="JAENHP010000016">
    <property type="protein sequence ID" value="MBM2620814.1"/>
    <property type="molecule type" value="Genomic_DNA"/>
</dbReference>
<dbReference type="InterPro" id="IPR008964">
    <property type="entry name" value="Invasin/intimin_cell_adhesion"/>
</dbReference>
<comment type="caution">
    <text evidence="3">The sequence shown here is derived from an EMBL/GenBank/DDBJ whole genome shotgun (WGS) entry which is preliminary data.</text>
</comment>
<dbReference type="InterPro" id="IPR003343">
    <property type="entry name" value="Big_2"/>
</dbReference>
<keyword evidence="4" id="KW-1185">Reference proteome</keyword>
<feature type="compositionally biased region" description="Basic and acidic residues" evidence="1">
    <location>
        <begin position="41"/>
        <end position="53"/>
    </location>
</feature>